<dbReference type="EMBL" id="BBNU01000017">
    <property type="protein sequence ID" value="GAL81635.1"/>
    <property type="molecule type" value="Genomic_DNA"/>
</dbReference>
<keyword evidence="1" id="KW-1133">Transmembrane helix</keyword>
<gene>
    <name evidence="3" type="ORF">JCM19274_480</name>
    <name evidence="2" type="ORF">JCM19300_4600</name>
</gene>
<dbReference type="AlphaFoldDB" id="A0A090VIE4"/>
<evidence type="ECO:0000313" key="2">
    <source>
        <dbReference type="EMBL" id="GAL64505.1"/>
    </source>
</evidence>
<feature type="transmembrane region" description="Helical" evidence="1">
    <location>
        <begin position="128"/>
        <end position="148"/>
    </location>
</feature>
<sequence>MDELDILKKDWNTTKPDHKKLTVNDIYPMLHKKSSSIVKTLFYISIAELVFWIIINTIPYFCSAEYNAKLEAIYQNDAVIVAITIFGYAIIALFIYLLYKSYKSISVTDSAKKLMESIIRTRKVIKYYVLYNLIMAGTSIMVGFYYAIHNDPDISNKLAASGSSKMLPIIAFLILFTSLFIFGIWLFYKLIYGLLLKRLNRNYTELKKLEL</sequence>
<evidence type="ECO:0000256" key="1">
    <source>
        <dbReference type="SAM" id="Phobius"/>
    </source>
</evidence>
<reference evidence="4 5" key="1">
    <citation type="journal article" date="2014" name="Genome Announc.">
        <title>Draft Genome Sequences of Marine Flavobacterium Algibacter lectus Strains SS8 and NR4.</title>
        <authorList>
            <person name="Takatani N."/>
            <person name="Nakanishi M."/>
            <person name="Meirelles P."/>
            <person name="Mino S."/>
            <person name="Suda W."/>
            <person name="Oshima K."/>
            <person name="Hattori M."/>
            <person name="Ohkuma M."/>
            <person name="Hosokawa M."/>
            <person name="Miyashita K."/>
            <person name="Thompson F.L."/>
            <person name="Niwa A."/>
            <person name="Sawabe T."/>
            <person name="Sawabe T."/>
        </authorList>
    </citation>
    <scope>NUCLEOTIDE SEQUENCE [LARGE SCALE GENOMIC DNA]</scope>
    <source>
        <strain evidence="3">JCM 19274</strain>
        <strain evidence="2 5">JCM 19300</strain>
        <strain evidence="4">JCM19274</strain>
    </source>
</reference>
<dbReference type="RefSeq" id="WP_042499984.1">
    <property type="nucleotide sequence ID" value="NZ_BBNQ01000019.1"/>
</dbReference>
<feature type="transmembrane region" description="Helical" evidence="1">
    <location>
        <begin position="78"/>
        <end position="99"/>
    </location>
</feature>
<name>A0A090VIE4_9FLAO</name>
<accession>A0A090VIE4</accession>
<proteinExistence type="predicted"/>
<keyword evidence="1" id="KW-0812">Transmembrane</keyword>
<organism evidence="2 5">
    <name type="scientific">Algibacter lectus</name>
    <dbReference type="NCBI Taxonomy" id="221126"/>
    <lineage>
        <taxon>Bacteria</taxon>
        <taxon>Pseudomonadati</taxon>
        <taxon>Bacteroidota</taxon>
        <taxon>Flavobacteriia</taxon>
        <taxon>Flavobacteriales</taxon>
        <taxon>Flavobacteriaceae</taxon>
        <taxon>Algibacter</taxon>
    </lineage>
</organism>
<dbReference type="Proteomes" id="UP000029644">
    <property type="component" value="Unassembled WGS sequence"/>
</dbReference>
<dbReference type="Proteomes" id="UP000029643">
    <property type="component" value="Unassembled WGS sequence"/>
</dbReference>
<evidence type="ECO:0000313" key="4">
    <source>
        <dbReference type="Proteomes" id="UP000029643"/>
    </source>
</evidence>
<feature type="transmembrane region" description="Helical" evidence="1">
    <location>
        <begin position="40"/>
        <end position="58"/>
    </location>
</feature>
<evidence type="ECO:0000313" key="3">
    <source>
        <dbReference type="EMBL" id="GAL81635.1"/>
    </source>
</evidence>
<dbReference type="STRING" id="221126.SAMN04489722_11463"/>
<protein>
    <submittedName>
        <fullName evidence="2">Uncharacterized protein</fullName>
    </submittedName>
</protein>
<dbReference type="OrthoDB" id="709028at2"/>
<comment type="caution">
    <text evidence="2">The sequence shown here is derived from an EMBL/GenBank/DDBJ whole genome shotgun (WGS) entry which is preliminary data.</text>
</comment>
<evidence type="ECO:0000313" key="5">
    <source>
        <dbReference type="Proteomes" id="UP000029644"/>
    </source>
</evidence>
<feature type="transmembrane region" description="Helical" evidence="1">
    <location>
        <begin position="168"/>
        <end position="188"/>
    </location>
</feature>
<dbReference type="EMBL" id="BBNQ01000019">
    <property type="protein sequence ID" value="GAL64505.1"/>
    <property type="molecule type" value="Genomic_DNA"/>
</dbReference>
<keyword evidence="1" id="KW-0472">Membrane</keyword>